<dbReference type="PANTHER" id="PTHR43124:SF3">
    <property type="entry name" value="CHLORAMPHENICOL EFFLUX PUMP RV0191"/>
    <property type="match status" value="1"/>
</dbReference>
<keyword evidence="9" id="KW-1185">Reference proteome</keyword>
<feature type="transmembrane region" description="Helical" evidence="6">
    <location>
        <begin position="318"/>
        <end position="341"/>
    </location>
</feature>
<dbReference type="InterPro" id="IPR036259">
    <property type="entry name" value="MFS_trans_sf"/>
</dbReference>
<dbReference type="Proteomes" id="UP000231564">
    <property type="component" value="Chromosome MARIT"/>
</dbReference>
<proteinExistence type="predicted"/>
<dbReference type="GO" id="GO:0022857">
    <property type="term" value="F:transmembrane transporter activity"/>
    <property type="evidence" value="ECO:0007669"/>
    <property type="project" value="InterPro"/>
</dbReference>
<feature type="transmembrane region" description="Helical" evidence="6">
    <location>
        <begin position="390"/>
        <end position="408"/>
    </location>
</feature>
<accession>A0A2H1E8G2</accession>
<organism evidence="8 9">
    <name type="scientific">Tenacibaculum maritimum NCIMB 2154</name>
    <dbReference type="NCBI Taxonomy" id="1349785"/>
    <lineage>
        <taxon>Bacteria</taxon>
        <taxon>Pseudomonadati</taxon>
        <taxon>Bacteroidota</taxon>
        <taxon>Flavobacteriia</taxon>
        <taxon>Flavobacteriales</taxon>
        <taxon>Flavobacteriaceae</taxon>
        <taxon>Tenacibaculum</taxon>
    </lineage>
</organism>
<dbReference type="InterPro" id="IPR050189">
    <property type="entry name" value="MFS_Efflux_Transporters"/>
</dbReference>
<dbReference type="Pfam" id="PF07690">
    <property type="entry name" value="MFS_1"/>
    <property type="match status" value="1"/>
</dbReference>
<keyword evidence="5 6" id="KW-0472">Membrane</keyword>
<dbReference type="KEGG" id="tmar:MARIT_1210"/>
<dbReference type="STRING" id="1349785.GCA_000509405_01043"/>
<dbReference type="PROSITE" id="PS50850">
    <property type="entry name" value="MFS"/>
    <property type="match status" value="1"/>
</dbReference>
<feature type="transmembrane region" description="Helical" evidence="6">
    <location>
        <begin position="263"/>
        <end position="285"/>
    </location>
</feature>
<keyword evidence="2" id="KW-1003">Cell membrane</keyword>
<dbReference type="Gene3D" id="1.20.1250.20">
    <property type="entry name" value="MFS general substrate transporter like domains"/>
    <property type="match status" value="2"/>
</dbReference>
<keyword evidence="3 6" id="KW-0812">Transmembrane</keyword>
<name>A0A2H1E8G2_9FLAO</name>
<dbReference type="CDD" id="cd06174">
    <property type="entry name" value="MFS"/>
    <property type="match status" value="1"/>
</dbReference>
<protein>
    <submittedName>
        <fullName evidence="8">Major facilitator superfamily permease</fullName>
    </submittedName>
</protein>
<feature type="transmembrane region" description="Helical" evidence="6">
    <location>
        <begin position="50"/>
        <end position="68"/>
    </location>
</feature>
<evidence type="ECO:0000256" key="4">
    <source>
        <dbReference type="ARBA" id="ARBA00022989"/>
    </source>
</evidence>
<feature type="transmembrane region" description="Helical" evidence="6">
    <location>
        <begin position="75"/>
        <end position="97"/>
    </location>
</feature>
<feature type="transmembrane region" description="Helical" evidence="6">
    <location>
        <begin position="174"/>
        <end position="196"/>
    </location>
</feature>
<feature type="transmembrane region" description="Helical" evidence="6">
    <location>
        <begin position="292"/>
        <end position="312"/>
    </location>
</feature>
<dbReference type="AlphaFoldDB" id="A0A2H1E8G2"/>
<dbReference type="InterPro" id="IPR020846">
    <property type="entry name" value="MFS_dom"/>
</dbReference>
<feature type="transmembrane region" description="Helical" evidence="6">
    <location>
        <begin position="143"/>
        <end position="162"/>
    </location>
</feature>
<keyword evidence="4 6" id="KW-1133">Transmembrane helix</keyword>
<sequence>MYKQKITSMLVLIIAGEAIFLLPFILMRVFKPIIREVFLISDAQIGEAQALYGITGIISYFIGGFIADKWEARKLLSFSLLFTALGGLLLVSIPDIFTLKILYAFWGISTILLFWAPLIKATRQWGHRNNQGLSFGLLDGGRGLFAALISLFGATILTSFFPTKNSNISLHHKIYTLQYIIGAITLIVFSIAFLTWKKLPKNTNIDTKSKEFQFNFSKAFSLIKKPEVIYHSLIIFCAYCSYKLTGVYGTYAKDVWNFSLQKATYFAVFIQFIRPLAAISIGWLADKLIPSILIIPCFFSIMLSALLLSSNISNNNIYLAFLSFFVMALGTYSLRGLYFAIIEETKTPIQMTGTLVGIISVIGFAPDIFMSLFIGYLLGENPTILEYQKLFSYFSLLPFLGLVATLLFRKEINNETKSLNY</sequence>
<dbReference type="SUPFAM" id="SSF103473">
    <property type="entry name" value="MFS general substrate transporter"/>
    <property type="match status" value="1"/>
</dbReference>
<feature type="domain" description="Major facilitator superfamily (MFS) profile" evidence="7">
    <location>
        <begin position="9"/>
        <end position="413"/>
    </location>
</feature>
<feature type="transmembrane region" description="Helical" evidence="6">
    <location>
        <begin position="9"/>
        <end position="30"/>
    </location>
</feature>
<evidence type="ECO:0000256" key="1">
    <source>
        <dbReference type="ARBA" id="ARBA00004651"/>
    </source>
</evidence>
<gene>
    <name evidence="8" type="ORF">MARIT_1210</name>
</gene>
<feature type="transmembrane region" description="Helical" evidence="6">
    <location>
        <begin position="353"/>
        <end position="378"/>
    </location>
</feature>
<evidence type="ECO:0000259" key="7">
    <source>
        <dbReference type="PROSITE" id="PS50850"/>
    </source>
</evidence>
<dbReference type="EMBL" id="LT634361">
    <property type="protein sequence ID" value="SFZ81634.1"/>
    <property type="molecule type" value="Genomic_DNA"/>
</dbReference>
<feature type="transmembrane region" description="Helical" evidence="6">
    <location>
        <begin position="103"/>
        <end position="122"/>
    </location>
</feature>
<feature type="transmembrane region" description="Helical" evidence="6">
    <location>
        <begin position="228"/>
        <end position="251"/>
    </location>
</feature>
<reference evidence="8 9" key="1">
    <citation type="submission" date="2016-11" db="EMBL/GenBank/DDBJ databases">
        <authorList>
            <person name="Jaros S."/>
            <person name="Januszkiewicz K."/>
            <person name="Wedrychowicz H."/>
        </authorList>
    </citation>
    <scope>NUCLEOTIDE SEQUENCE [LARGE SCALE GENOMIC DNA]</scope>
    <source>
        <strain evidence="8">NCIMB 2154T</strain>
    </source>
</reference>
<dbReference type="PANTHER" id="PTHR43124">
    <property type="entry name" value="PURINE EFFLUX PUMP PBUE"/>
    <property type="match status" value="1"/>
</dbReference>
<evidence type="ECO:0000256" key="3">
    <source>
        <dbReference type="ARBA" id="ARBA00022692"/>
    </source>
</evidence>
<comment type="subcellular location">
    <subcellularLocation>
        <location evidence="1">Cell membrane</location>
        <topology evidence="1">Multi-pass membrane protein</topology>
    </subcellularLocation>
</comment>
<dbReference type="InterPro" id="IPR011701">
    <property type="entry name" value="MFS"/>
</dbReference>
<evidence type="ECO:0000256" key="2">
    <source>
        <dbReference type="ARBA" id="ARBA00022475"/>
    </source>
</evidence>
<evidence type="ECO:0000256" key="6">
    <source>
        <dbReference type="SAM" id="Phobius"/>
    </source>
</evidence>
<evidence type="ECO:0000313" key="8">
    <source>
        <dbReference type="EMBL" id="SFZ81634.1"/>
    </source>
</evidence>
<evidence type="ECO:0000256" key="5">
    <source>
        <dbReference type="ARBA" id="ARBA00023136"/>
    </source>
</evidence>
<evidence type="ECO:0000313" key="9">
    <source>
        <dbReference type="Proteomes" id="UP000231564"/>
    </source>
</evidence>
<dbReference type="GO" id="GO:0005886">
    <property type="term" value="C:plasma membrane"/>
    <property type="evidence" value="ECO:0007669"/>
    <property type="project" value="UniProtKB-SubCell"/>
</dbReference>